<organism evidence="1">
    <name type="scientific">marine metagenome</name>
    <dbReference type="NCBI Taxonomy" id="408172"/>
    <lineage>
        <taxon>unclassified sequences</taxon>
        <taxon>metagenomes</taxon>
        <taxon>ecological metagenomes</taxon>
    </lineage>
</organism>
<evidence type="ECO:0008006" key="2">
    <source>
        <dbReference type="Google" id="ProtNLM"/>
    </source>
</evidence>
<protein>
    <recommendedName>
        <fullName evidence="2">OB-fold nucleic acid binding domain-containing protein</fullName>
    </recommendedName>
</protein>
<accession>A0A381NI15</accession>
<gene>
    <name evidence="1" type="ORF">METZ01_LOCUS7064</name>
</gene>
<name>A0A381NI15_9ZZZZ</name>
<dbReference type="Pfam" id="PF19649">
    <property type="entry name" value="DUF6152"/>
    <property type="match status" value="1"/>
</dbReference>
<dbReference type="AlphaFoldDB" id="A0A381NI15"/>
<proteinExistence type="predicted"/>
<evidence type="ECO:0000313" key="1">
    <source>
        <dbReference type="EMBL" id="SUZ54210.1"/>
    </source>
</evidence>
<dbReference type="EMBL" id="UINC01000375">
    <property type="protein sequence ID" value="SUZ54210.1"/>
    <property type="molecule type" value="Genomic_DNA"/>
</dbReference>
<sequence>MGTKLACAAVAIGGLLAVASVSAHHAFSAEFDVDKPLTLTGTLVKWEMINPHSWFHMDIEDDAGSTVTWMIEGGSPNELIRNGVTKNTLEIGIELTVEGYYAKDGTPKGVGRNFLLTDGERLFLGGSAPPVAPAARE</sequence>
<reference evidence="1" key="1">
    <citation type="submission" date="2018-05" db="EMBL/GenBank/DDBJ databases">
        <authorList>
            <person name="Lanie J.A."/>
            <person name="Ng W.-L."/>
            <person name="Kazmierczak K.M."/>
            <person name="Andrzejewski T.M."/>
            <person name="Davidsen T.M."/>
            <person name="Wayne K.J."/>
            <person name="Tettelin H."/>
            <person name="Glass J.I."/>
            <person name="Rusch D."/>
            <person name="Podicherti R."/>
            <person name="Tsui H.-C.T."/>
            <person name="Winkler M.E."/>
        </authorList>
    </citation>
    <scope>NUCLEOTIDE SEQUENCE</scope>
</reference>
<dbReference type="InterPro" id="IPR046150">
    <property type="entry name" value="DUF6152"/>
</dbReference>